<organism evidence="2">
    <name type="scientific">Davidia involucrata</name>
    <name type="common">Dove tree</name>
    <dbReference type="NCBI Taxonomy" id="16924"/>
    <lineage>
        <taxon>Eukaryota</taxon>
        <taxon>Viridiplantae</taxon>
        <taxon>Streptophyta</taxon>
        <taxon>Embryophyta</taxon>
        <taxon>Tracheophyta</taxon>
        <taxon>Spermatophyta</taxon>
        <taxon>Magnoliopsida</taxon>
        <taxon>eudicotyledons</taxon>
        <taxon>Gunneridae</taxon>
        <taxon>Pentapetalae</taxon>
        <taxon>asterids</taxon>
        <taxon>Cornales</taxon>
        <taxon>Nyssaceae</taxon>
        <taxon>Davidia</taxon>
    </lineage>
</organism>
<gene>
    <name evidence="2" type="ORF">Din_022685</name>
</gene>
<dbReference type="AlphaFoldDB" id="A0A5B7AA65"/>
<dbReference type="EMBL" id="GHES01022685">
    <property type="protein sequence ID" value="MPA53244.1"/>
    <property type="molecule type" value="Transcribed_RNA"/>
</dbReference>
<name>A0A5B7AA65_DAVIN</name>
<accession>A0A5B7AA65</accession>
<evidence type="ECO:0000256" key="1">
    <source>
        <dbReference type="SAM" id="MobiDB-lite"/>
    </source>
</evidence>
<proteinExistence type="predicted"/>
<protein>
    <submittedName>
        <fullName evidence="2">Uncharacterized protein</fullName>
    </submittedName>
</protein>
<feature type="region of interest" description="Disordered" evidence="1">
    <location>
        <begin position="98"/>
        <end position="121"/>
    </location>
</feature>
<evidence type="ECO:0000313" key="2">
    <source>
        <dbReference type="EMBL" id="MPA53244.1"/>
    </source>
</evidence>
<reference evidence="2" key="1">
    <citation type="submission" date="2019-08" db="EMBL/GenBank/DDBJ databases">
        <title>Reference gene set and small RNA set construction with multiple tissues from Davidia involucrata Baill.</title>
        <authorList>
            <person name="Yang H."/>
            <person name="Zhou C."/>
            <person name="Li G."/>
            <person name="Wang J."/>
            <person name="Gao P."/>
            <person name="Wang M."/>
            <person name="Wang R."/>
            <person name="Zhao Y."/>
        </authorList>
    </citation>
    <scope>NUCLEOTIDE SEQUENCE</scope>
    <source>
        <tissue evidence="2">Mixed with DoveR01_LX</tissue>
    </source>
</reference>
<sequence>MWQNPIESSLRDRSSQTFRKSLLVHTMAGDGERASFPMPPPTTSSLGFSAQRCIRAISPTPSIPRWHSREQDSETDLLPKLLSGALKARKNVINVKVKPNQQNAPAKHGFEGCQSTSRLQA</sequence>